<evidence type="ECO:0000313" key="6">
    <source>
        <dbReference type="EMBL" id="MBB5685023.1"/>
    </source>
</evidence>
<dbReference type="AlphaFoldDB" id="A0A7W9ED88"/>
<evidence type="ECO:0000313" key="7">
    <source>
        <dbReference type="Proteomes" id="UP000549617"/>
    </source>
</evidence>
<reference evidence="6 7" key="1">
    <citation type="submission" date="2020-08" db="EMBL/GenBank/DDBJ databases">
        <title>Genomic Encyclopedia of Type Strains, Phase IV (KMG-IV): sequencing the most valuable type-strain genomes for metagenomic binning, comparative biology and taxonomic classification.</title>
        <authorList>
            <person name="Goeker M."/>
        </authorList>
    </citation>
    <scope>NUCLEOTIDE SEQUENCE [LARGE SCALE GENOMIC DNA]</scope>
    <source>
        <strain evidence="6 7">DSM 25079</strain>
    </source>
</reference>
<feature type="chain" id="PRO_5030752946" evidence="4">
    <location>
        <begin position="26"/>
        <end position="224"/>
    </location>
</feature>
<comment type="similarity">
    <text evidence="2">Belongs to the virb1 family.</text>
</comment>
<dbReference type="InterPro" id="IPR023346">
    <property type="entry name" value="Lysozyme-like_dom_sf"/>
</dbReference>
<comment type="similarity">
    <text evidence="1">Belongs to the transglycosylase Slt family.</text>
</comment>
<dbReference type="PANTHER" id="PTHR37423:SF2">
    <property type="entry name" value="MEMBRANE-BOUND LYTIC MUREIN TRANSGLYCOSYLASE C"/>
    <property type="match status" value="1"/>
</dbReference>
<dbReference type="InterPro" id="IPR008258">
    <property type="entry name" value="Transglycosylase_SLT_dom_1"/>
</dbReference>
<protein>
    <submittedName>
        <fullName evidence="6">Soluble lytic murein transglycosylase-like protein</fullName>
    </submittedName>
</protein>
<dbReference type="Gene3D" id="1.10.530.10">
    <property type="match status" value="1"/>
</dbReference>
<proteinExistence type="inferred from homology"/>
<evidence type="ECO:0000256" key="4">
    <source>
        <dbReference type="SAM" id="SignalP"/>
    </source>
</evidence>
<dbReference type="SUPFAM" id="SSF53955">
    <property type="entry name" value="Lysozyme-like"/>
    <property type="match status" value="1"/>
</dbReference>
<dbReference type="EMBL" id="JACIJC010000001">
    <property type="protein sequence ID" value="MBB5685023.1"/>
    <property type="molecule type" value="Genomic_DNA"/>
</dbReference>
<dbReference type="RefSeq" id="WP_184015835.1">
    <property type="nucleotide sequence ID" value="NZ_JACIJC010000001.1"/>
</dbReference>
<feature type="signal peptide" evidence="4">
    <location>
        <begin position="1"/>
        <end position="25"/>
    </location>
</feature>
<accession>A0A7W9ED88</accession>
<evidence type="ECO:0000256" key="3">
    <source>
        <dbReference type="SAM" id="MobiDB-lite"/>
    </source>
</evidence>
<gene>
    <name evidence="6" type="ORF">FHS49_001014</name>
</gene>
<evidence type="ECO:0000256" key="1">
    <source>
        <dbReference type="ARBA" id="ARBA00007734"/>
    </source>
</evidence>
<keyword evidence="7" id="KW-1185">Reference proteome</keyword>
<name>A0A7W9ED88_9SPHN</name>
<feature type="domain" description="Transglycosylase SLT" evidence="5">
    <location>
        <begin position="30"/>
        <end position="136"/>
    </location>
</feature>
<evidence type="ECO:0000259" key="5">
    <source>
        <dbReference type="Pfam" id="PF01464"/>
    </source>
</evidence>
<comment type="caution">
    <text evidence="6">The sequence shown here is derived from an EMBL/GenBank/DDBJ whole genome shotgun (WGS) entry which is preliminary data.</text>
</comment>
<organism evidence="6 7">
    <name type="scientific">Sphingobium boeckii</name>
    <dbReference type="NCBI Taxonomy" id="1082345"/>
    <lineage>
        <taxon>Bacteria</taxon>
        <taxon>Pseudomonadati</taxon>
        <taxon>Pseudomonadota</taxon>
        <taxon>Alphaproteobacteria</taxon>
        <taxon>Sphingomonadales</taxon>
        <taxon>Sphingomonadaceae</taxon>
        <taxon>Sphingobium</taxon>
    </lineage>
</organism>
<evidence type="ECO:0000256" key="2">
    <source>
        <dbReference type="ARBA" id="ARBA00009387"/>
    </source>
</evidence>
<keyword evidence="4" id="KW-0732">Signal</keyword>
<dbReference type="CDD" id="cd00254">
    <property type="entry name" value="LT-like"/>
    <property type="match status" value="1"/>
</dbReference>
<dbReference type="Proteomes" id="UP000549617">
    <property type="component" value="Unassembled WGS sequence"/>
</dbReference>
<sequence>MARLKILLCAVAAVCPAALQGASIAQWRPYAAAASERFGIPMDWIMQVMRIESGGQTMLGGRLIRSSAGAIGLMQIMPKTWAALSKRHALGDDPDEPRANIMAGAAYLREMHDRFGYPGLFAAYNAGPSRYARYLSGRVPLPRETLAYVKVMAGTATGTSARKPAADRPIVPANRSGVRDERHSSSASDPLFFVRRMAGARGRDPAKPRTGVFFSHGAALAAKD</sequence>
<dbReference type="Pfam" id="PF01464">
    <property type="entry name" value="SLT"/>
    <property type="match status" value="1"/>
</dbReference>
<feature type="region of interest" description="Disordered" evidence="3">
    <location>
        <begin position="158"/>
        <end position="186"/>
    </location>
</feature>
<dbReference type="PANTHER" id="PTHR37423">
    <property type="entry name" value="SOLUBLE LYTIC MUREIN TRANSGLYCOSYLASE-RELATED"/>
    <property type="match status" value="1"/>
</dbReference>